<dbReference type="RefSeq" id="WP_009505483.1">
    <property type="nucleotide sequence ID" value="NZ_LIGK01000028.1"/>
</dbReference>
<keyword evidence="4" id="KW-1185">Reference proteome</keyword>
<sequence length="149" mass="16735">MTMQLAFDFAAPPSAVRPITARPHEAGRTTRGHRGKIGHLAGLSAEMRVSQDYERRGYPLLRSRWRGQGGEIDLIFADGDGLVFVEVKKSRTFDRALERLSRRQILRLFSAAEEYAGTRPLGSLTGMRFDVALMDQRGMVRIMENALSL</sequence>
<dbReference type="Gene3D" id="3.40.1350.10">
    <property type="match status" value="1"/>
</dbReference>
<reference evidence="3 4" key="1">
    <citation type="submission" date="2018-06" db="EMBL/GenBank/DDBJ databases">
        <title>Genomic Encyclopedia of Archaeal and Bacterial Type Strains, Phase II (KMG-II): from individual species to whole genera.</title>
        <authorList>
            <person name="Goeker M."/>
        </authorList>
    </citation>
    <scope>NUCLEOTIDE SEQUENCE [LARGE SCALE GENOMIC DNA]</scope>
    <source>
        <strain evidence="3 4">DSM 22011</strain>
    </source>
</reference>
<evidence type="ECO:0000256" key="1">
    <source>
        <dbReference type="ARBA" id="ARBA00006738"/>
    </source>
</evidence>
<comment type="similarity">
    <text evidence="1 2">Belongs to the UPF0102 family.</text>
</comment>
<name>A0A327Y0B6_9RHOB</name>
<dbReference type="PANTHER" id="PTHR34039">
    <property type="entry name" value="UPF0102 PROTEIN YRAN"/>
    <property type="match status" value="1"/>
</dbReference>
<keyword evidence="3" id="KW-0378">Hydrolase</keyword>
<evidence type="ECO:0000313" key="4">
    <source>
        <dbReference type="Proteomes" id="UP000249165"/>
    </source>
</evidence>
<dbReference type="EMBL" id="QLMG01000028">
    <property type="protein sequence ID" value="RAK14224.1"/>
    <property type="molecule type" value="Genomic_DNA"/>
</dbReference>
<evidence type="ECO:0000256" key="2">
    <source>
        <dbReference type="HAMAP-Rule" id="MF_00048"/>
    </source>
</evidence>
<accession>A0A327Y0B6</accession>
<proteinExistence type="inferred from homology"/>
<dbReference type="OrthoDB" id="9812968at2"/>
<dbReference type="PANTHER" id="PTHR34039:SF1">
    <property type="entry name" value="UPF0102 PROTEIN YRAN"/>
    <property type="match status" value="1"/>
</dbReference>
<dbReference type="HAMAP" id="MF_00048">
    <property type="entry name" value="UPF0102"/>
    <property type="match status" value="1"/>
</dbReference>
<dbReference type="GO" id="GO:0004519">
    <property type="term" value="F:endonuclease activity"/>
    <property type="evidence" value="ECO:0007669"/>
    <property type="project" value="UniProtKB-KW"/>
</dbReference>
<dbReference type="Pfam" id="PF02021">
    <property type="entry name" value="UPF0102"/>
    <property type="match status" value="1"/>
</dbReference>
<dbReference type="GO" id="GO:0003676">
    <property type="term" value="F:nucleic acid binding"/>
    <property type="evidence" value="ECO:0007669"/>
    <property type="project" value="InterPro"/>
</dbReference>
<protein>
    <recommendedName>
        <fullName evidence="2">UPF0102 protein ATI53_102825</fullName>
    </recommendedName>
</protein>
<evidence type="ECO:0000313" key="3">
    <source>
        <dbReference type="EMBL" id="RAK14224.1"/>
    </source>
</evidence>
<dbReference type="AlphaFoldDB" id="A0A327Y0B6"/>
<dbReference type="SUPFAM" id="SSF52980">
    <property type="entry name" value="Restriction endonuclease-like"/>
    <property type="match status" value="1"/>
</dbReference>
<keyword evidence="3" id="KW-0540">Nuclease</keyword>
<dbReference type="Proteomes" id="UP000249165">
    <property type="component" value="Unassembled WGS sequence"/>
</dbReference>
<dbReference type="InterPro" id="IPR011335">
    <property type="entry name" value="Restrct_endonuc-II-like"/>
</dbReference>
<keyword evidence="3" id="KW-0255">Endonuclease</keyword>
<dbReference type="InterPro" id="IPR011856">
    <property type="entry name" value="tRNA_endonuc-like_dom_sf"/>
</dbReference>
<gene>
    <name evidence="3" type="ORF">ATI53_102825</name>
</gene>
<organism evidence="3 4">
    <name type="scientific">Salipiger aestuarii</name>
    <dbReference type="NCBI Taxonomy" id="568098"/>
    <lineage>
        <taxon>Bacteria</taxon>
        <taxon>Pseudomonadati</taxon>
        <taxon>Pseudomonadota</taxon>
        <taxon>Alphaproteobacteria</taxon>
        <taxon>Rhodobacterales</taxon>
        <taxon>Roseobacteraceae</taxon>
        <taxon>Salipiger</taxon>
    </lineage>
</organism>
<dbReference type="InterPro" id="IPR003509">
    <property type="entry name" value="UPF0102_YraN-like"/>
</dbReference>
<comment type="caution">
    <text evidence="3">The sequence shown here is derived from an EMBL/GenBank/DDBJ whole genome shotgun (WGS) entry which is preliminary data.</text>
</comment>